<dbReference type="RefSeq" id="WP_066141538.1">
    <property type="nucleotide sequence ID" value="NZ_CBCSGM010000003.1"/>
</dbReference>
<dbReference type="Proteomes" id="UP000249134">
    <property type="component" value="Chromosome 1"/>
</dbReference>
<gene>
    <name evidence="3" type="primary">yvyG</name>
    <name evidence="3" type="ORF">NCTC4824_03543</name>
</gene>
<accession>A0A2X4WU35</accession>
<dbReference type="EMBL" id="LS483476">
    <property type="protein sequence ID" value="SQI62002.1"/>
    <property type="molecule type" value="Genomic_DNA"/>
</dbReference>
<keyword evidence="4" id="KW-1185">Reference proteome</keyword>
<keyword evidence="1" id="KW-1005">Bacterial flagellum biogenesis</keyword>
<evidence type="ECO:0000256" key="2">
    <source>
        <dbReference type="SAM" id="MobiDB-lite"/>
    </source>
</evidence>
<dbReference type="STRING" id="1348624.GCA_001591545_02239"/>
<dbReference type="AlphaFoldDB" id="A0A2X4WU35"/>
<dbReference type="Pfam" id="PF05130">
    <property type="entry name" value="FlgN"/>
    <property type="match status" value="1"/>
</dbReference>
<dbReference type="InterPro" id="IPR007809">
    <property type="entry name" value="FlgN-like"/>
</dbReference>
<proteinExistence type="predicted"/>
<sequence length="160" mass="18074">MATQLLVEAMEKLISIHKLLLETANEKTEAIKNNDMQSLTRLLREEQKHVAAIQVADQNRLKATIDLTNNKEATISEIIEGLSGTEQEKLIILQEKLVAIIDELKDKNALNQQLLTYSMQFVNMNLDILAPEQELPNYSKTRNEGNDQPEAGRSIFDSKA</sequence>
<protein>
    <submittedName>
        <fullName evidence="3">FlgN family protein</fullName>
    </submittedName>
</protein>
<feature type="region of interest" description="Disordered" evidence="2">
    <location>
        <begin position="135"/>
        <end position="160"/>
    </location>
</feature>
<dbReference type="Gene3D" id="1.20.58.300">
    <property type="entry name" value="FlgN-like"/>
    <property type="match status" value="1"/>
</dbReference>
<reference evidence="3 4" key="1">
    <citation type="submission" date="2018-06" db="EMBL/GenBank/DDBJ databases">
        <authorList>
            <consortium name="Pathogen Informatics"/>
            <person name="Doyle S."/>
        </authorList>
    </citation>
    <scope>NUCLEOTIDE SEQUENCE [LARGE SCALE GENOMIC DNA]</scope>
    <source>
        <strain evidence="3 4">NCTC4824</strain>
    </source>
</reference>
<name>A0A2X4WU35_LEDLE</name>
<organism evidence="3 4">
    <name type="scientific">Lederbergia lenta</name>
    <name type="common">Bacillus lentus</name>
    <dbReference type="NCBI Taxonomy" id="1467"/>
    <lineage>
        <taxon>Bacteria</taxon>
        <taxon>Bacillati</taxon>
        <taxon>Bacillota</taxon>
        <taxon>Bacilli</taxon>
        <taxon>Bacillales</taxon>
        <taxon>Bacillaceae</taxon>
        <taxon>Lederbergia</taxon>
    </lineage>
</organism>
<dbReference type="KEGG" id="blen:NCTC4824_03543"/>
<evidence type="ECO:0000256" key="1">
    <source>
        <dbReference type="ARBA" id="ARBA00022795"/>
    </source>
</evidence>
<dbReference type="GO" id="GO:0044780">
    <property type="term" value="P:bacterial-type flagellum assembly"/>
    <property type="evidence" value="ECO:0007669"/>
    <property type="project" value="InterPro"/>
</dbReference>
<dbReference type="SUPFAM" id="SSF140566">
    <property type="entry name" value="FlgN-like"/>
    <property type="match status" value="1"/>
</dbReference>
<dbReference type="InterPro" id="IPR036679">
    <property type="entry name" value="FlgN-like_sf"/>
</dbReference>
<evidence type="ECO:0000313" key="3">
    <source>
        <dbReference type="EMBL" id="SQI62002.1"/>
    </source>
</evidence>
<evidence type="ECO:0000313" key="4">
    <source>
        <dbReference type="Proteomes" id="UP000249134"/>
    </source>
</evidence>